<evidence type="ECO:0000256" key="9">
    <source>
        <dbReference type="HAMAP-Rule" id="MF_01693"/>
    </source>
</evidence>
<dbReference type="SUPFAM" id="SSF53383">
    <property type="entry name" value="PLP-dependent transferases"/>
    <property type="match status" value="1"/>
</dbReference>
<evidence type="ECO:0000256" key="7">
    <source>
        <dbReference type="ARBA" id="ARBA00022898"/>
    </source>
</evidence>
<dbReference type="InterPro" id="IPR001917">
    <property type="entry name" value="Aminotrans_II_pyridoxalP_BS"/>
</dbReference>
<dbReference type="GO" id="GO:0008710">
    <property type="term" value="F:8-amino-7-oxononanoate synthase activity"/>
    <property type="evidence" value="ECO:0007669"/>
    <property type="project" value="UniProtKB-UniRule"/>
</dbReference>
<evidence type="ECO:0000313" key="13">
    <source>
        <dbReference type="Proteomes" id="UP000194798"/>
    </source>
</evidence>
<evidence type="ECO:0000256" key="2">
    <source>
        <dbReference type="ARBA" id="ARBA00004746"/>
    </source>
</evidence>
<comment type="subunit">
    <text evidence="4 9">Homodimer.</text>
</comment>
<dbReference type="Gene3D" id="3.40.640.10">
    <property type="entry name" value="Type I PLP-dependent aspartate aminotransferase-like (Major domain)"/>
    <property type="match status" value="1"/>
</dbReference>
<comment type="pathway">
    <text evidence="2 9">Cofactor biosynthesis; biotin biosynthesis.</text>
</comment>
<evidence type="ECO:0000313" key="12">
    <source>
        <dbReference type="EMBL" id="OUD15220.1"/>
    </source>
</evidence>
<feature type="binding site" evidence="9">
    <location>
        <position position="352"/>
    </location>
    <ligand>
        <name>substrate</name>
    </ligand>
</feature>
<evidence type="ECO:0000256" key="1">
    <source>
        <dbReference type="ARBA" id="ARBA00001933"/>
    </source>
</evidence>
<dbReference type="PANTHER" id="PTHR13693">
    <property type="entry name" value="CLASS II AMINOTRANSFERASE/8-AMINO-7-OXONONANOATE SYNTHASE"/>
    <property type="match status" value="1"/>
</dbReference>
<comment type="caution">
    <text evidence="12">The sequence shown here is derived from an EMBL/GenBank/DDBJ whole genome shotgun (WGS) entry which is preliminary data.</text>
</comment>
<dbReference type="EC" id="2.3.1.47" evidence="9"/>
<keyword evidence="13" id="KW-1185">Reference proteome</keyword>
<dbReference type="GO" id="GO:0009102">
    <property type="term" value="P:biotin biosynthetic process"/>
    <property type="evidence" value="ECO:0007669"/>
    <property type="project" value="UniProtKB-UniRule"/>
</dbReference>
<evidence type="ECO:0000256" key="6">
    <source>
        <dbReference type="ARBA" id="ARBA00022756"/>
    </source>
</evidence>
<sequence length="394" mass="43650">MSLHDFLNAQLAQRHRDQLYRQPWPHHGKQQPLLRHHGRDYLSFCSNDYLGLASDSRLIDTLQHASKDYGIGSGASHLVSGHHQAHQELESALAKFLGRERALVFSTGYMANIGVMTALMGREDAIFADKFNHASLVDGSLLSRAQSQRYAHLDMAALANLLARSEKKHRLIISDGVFSMDGDIAPLPELLHLAQQYDAWLMLDDAHGLGVLGETGRGTEAYFNALNSVPILVGTFSKAFGGMGAFVAGSALLIDYMIQAARSYIYTTALPPALAEVNRHALHLAQTESWRREHLHFLIDYFRQQAKILNIPLMPSITPIQGIILGSAERALTVSQALWQRGLFVTAIRPPTVPLHRARLRITFSALHQKEQVDQLLSALAELLSPCFISTDTA</sequence>
<feature type="domain" description="Aminotransferase class I/classII large" evidence="11">
    <location>
        <begin position="40"/>
        <end position="380"/>
    </location>
</feature>
<comment type="function">
    <text evidence="9">Catalyzes the decarboxylative condensation of pimeloyl-[acyl-carrier protein] and L-alanine to produce 8-amino-7-oxononanoate (AON), [acyl-carrier protein], and carbon dioxide.</text>
</comment>
<evidence type="ECO:0000256" key="4">
    <source>
        <dbReference type="ARBA" id="ARBA00011738"/>
    </source>
</evidence>
<comment type="similarity">
    <text evidence="3 9">Belongs to the class-II pyridoxal-phosphate-dependent aminotransferase family. BioF subfamily.</text>
</comment>
<keyword evidence="6 9" id="KW-0093">Biotin biosynthesis</keyword>
<dbReference type="NCBIfam" id="TIGR00858">
    <property type="entry name" value="bioF"/>
    <property type="match status" value="1"/>
</dbReference>
<dbReference type="RefSeq" id="WP_086486812.1">
    <property type="nucleotide sequence ID" value="NZ_MSLT01000006.1"/>
</dbReference>
<dbReference type="Gene3D" id="3.90.1150.10">
    <property type="entry name" value="Aspartate Aminotransferase, domain 1"/>
    <property type="match status" value="1"/>
</dbReference>
<evidence type="ECO:0000256" key="10">
    <source>
        <dbReference type="PIRSR" id="PIRSR604723-51"/>
    </source>
</evidence>
<dbReference type="InterPro" id="IPR004839">
    <property type="entry name" value="Aminotransferase_I/II_large"/>
</dbReference>
<feature type="binding site" evidence="9">
    <location>
        <position position="21"/>
    </location>
    <ligand>
        <name>substrate</name>
    </ligand>
</feature>
<evidence type="ECO:0000256" key="3">
    <source>
        <dbReference type="ARBA" id="ARBA00010008"/>
    </source>
</evidence>
<dbReference type="OrthoDB" id="9807157at2"/>
<dbReference type="EMBL" id="MSLT01000006">
    <property type="protein sequence ID" value="OUD15220.1"/>
    <property type="molecule type" value="Genomic_DNA"/>
</dbReference>
<feature type="binding site" evidence="9">
    <location>
        <position position="179"/>
    </location>
    <ligand>
        <name>pyridoxal 5'-phosphate</name>
        <dbReference type="ChEBI" id="CHEBI:597326"/>
    </ligand>
</feature>
<organism evidence="12 13">
    <name type="scientific">Thioflexithrix psekupsensis</name>
    <dbReference type="NCBI Taxonomy" id="1570016"/>
    <lineage>
        <taxon>Bacteria</taxon>
        <taxon>Pseudomonadati</taxon>
        <taxon>Pseudomonadota</taxon>
        <taxon>Gammaproteobacteria</taxon>
        <taxon>Thiotrichales</taxon>
        <taxon>Thioflexithrix</taxon>
    </lineage>
</organism>
<dbReference type="Pfam" id="PF00155">
    <property type="entry name" value="Aminotran_1_2"/>
    <property type="match status" value="1"/>
</dbReference>
<dbReference type="InterPro" id="IPR015421">
    <property type="entry name" value="PyrdxlP-dep_Trfase_major"/>
</dbReference>
<dbReference type="CDD" id="cd06454">
    <property type="entry name" value="KBL_like"/>
    <property type="match status" value="1"/>
</dbReference>
<feature type="binding site" evidence="9">
    <location>
        <position position="207"/>
    </location>
    <ligand>
        <name>pyridoxal 5'-phosphate</name>
        <dbReference type="ChEBI" id="CHEBI:597326"/>
    </ligand>
</feature>
<comment type="catalytic activity">
    <reaction evidence="8 9">
        <text>6-carboxyhexanoyl-[ACP] + L-alanine + H(+) = (8S)-8-amino-7-oxononanoate + holo-[ACP] + CO2</text>
        <dbReference type="Rhea" id="RHEA:42288"/>
        <dbReference type="Rhea" id="RHEA-COMP:9685"/>
        <dbReference type="Rhea" id="RHEA-COMP:9955"/>
        <dbReference type="ChEBI" id="CHEBI:15378"/>
        <dbReference type="ChEBI" id="CHEBI:16526"/>
        <dbReference type="ChEBI" id="CHEBI:57972"/>
        <dbReference type="ChEBI" id="CHEBI:64479"/>
        <dbReference type="ChEBI" id="CHEBI:78846"/>
        <dbReference type="ChEBI" id="CHEBI:149468"/>
        <dbReference type="EC" id="2.3.1.47"/>
    </reaction>
</comment>
<dbReference type="InterPro" id="IPR022834">
    <property type="entry name" value="AONS_Proteobacteria"/>
</dbReference>
<keyword evidence="7 9" id="KW-0663">Pyridoxal phosphate</keyword>
<dbReference type="InterPro" id="IPR015424">
    <property type="entry name" value="PyrdxlP-dep_Trfase"/>
</dbReference>
<reference evidence="12 13" key="1">
    <citation type="submission" date="2016-12" db="EMBL/GenBank/DDBJ databases">
        <title>Thioflexothrix psekupsii D3 genome sequencing and assembly.</title>
        <authorList>
            <person name="Fomenkov A."/>
            <person name="Vincze T."/>
            <person name="Grabovich M."/>
            <person name="Anton B.P."/>
            <person name="Dubinina G."/>
            <person name="Orlova M."/>
            <person name="Belousova E."/>
            <person name="Roberts R.J."/>
        </authorList>
    </citation>
    <scope>NUCLEOTIDE SEQUENCE [LARGE SCALE GENOMIC DNA]</scope>
    <source>
        <strain evidence="12">D3</strain>
    </source>
</reference>
<dbReference type="AlphaFoldDB" id="A0A251XAU3"/>
<dbReference type="InterPro" id="IPR050087">
    <property type="entry name" value="AON_synthase_class-II"/>
</dbReference>
<accession>A0A251XAU3</accession>
<dbReference type="UniPathway" id="UPA00078"/>
<dbReference type="HAMAP" id="MF_01693">
    <property type="entry name" value="BioF_aminotrans_2"/>
    <property type="match status" value="1"/>
</dbReference>
<dbReference type="GO" id="GO:0030170">
    <property type="term" value="F:pyridoxal phosphate binding"/>
    <property type="evidence" value="ECO:0007669"/>
    <property type="project" value="UniProtKB-UniRule"/>
</dbReference>
<dbReference type="PROSITE" id="PS00599">
    <property type="entry name" value="AA_TRANSFER_CLASS_2"/>
    <property type="match status" value="1"/>
</dbReference>
<comment type="cofactor">
    <cofactor evidence="1 9 10">
        <name>pyridoxal 5'-phosphate</name>
        <dbReference type="ChEBI" id="CHEBI:597326"/>
    </cofactor>
</comment>
<dbReference type="PANTHER" id="PTHR13693:SF100">
    <property type="entry name" value="8-AMINO-7-OXONONANOATE SYNTHASE"/>
    <property type="match status" value="1"/>
</dbReference>
<proteinExistence type="inferred from homology"/>
<dbReference type="InterPro" id="IPR015422">
    <property type="entry name" value="PyrdxlP-dep_Trfase_small"/>
</dbReference>
<feature type="binding site" evidence="9">
    <location>
        <position position="235"/>
    </location>
    <ligand>
        <name>pyridoxal 5'-phosphate</name>
        <dbReference type="ChEBI" id="CHEBI:597326"/>
    </ligand>
</feature>
<gene>
    <name evidence="9" type="primary">bioF</name>
    <name evidence="12" type="ORF">TPSD3_01435</name>
</gene>
<feature type="modified residue" description="N6-(pyridoxal phosphate)lysine" evidence="9 10">
    <location>
        <position position="238"/>
    </location>
</feature>
<feature type="binding site" evidence="9">
    <location>
        <begin position="108"/>
        <end position="109"/>
    </location>
    <ligand>
        <name>pyridoxal 5'-phosphate</name>
        <dbReference type="ChEBI" id="CHEBI:597326"/>
    </ligand>
</feature>
<evidence type="ECO:0000256" key="5">
    <source>
        <dbReference type="ARBA" id="ARBA00022679"/>
    </source>
</evidence>
<evidence type="ECO:0000256" key="8">
    <source>
        <dbReference type="ARBA" id="ARBA00047715"/>
    </source>
</evidence>
<keyword evidence="5 9" id="KW-0808">Transferase</keyword>
<protein>
    <recommendedName>
        <fullName evidence="9">8-amino-7-oxononanoate synthase</fullName>
        <shortName evidence="9">AONS</shortName>
        <ecNumber evidence="9">2.3.1.47</ecNumber>
    </recommendedName>
    <alternativeName>
        <fullName evidence="9">7-keto-8-amino-pelargonic acid synthase</fullName>
        <shortName evidence="9">7-KAP synthase</shortName>
        <shortName evidence="9">KAPA synthase</shortName>
    </alternativeName>
    <alternativeName>
        <fullName evidence="9">8-amino-7-ketopelargonate synthase</fullName>
    </alternativeName>
</protein>
<evidence type="ECO:0000259" key="11">
    <source>
        <dbReference type="Pfam" id="PF00155"/>
    </source>
</evidence>
<dbReference type="InterPro" id="IPR004723">
    <property type="entry name" value="AONS_Archaea/Proteobacteria"/>
</dbReference>
<name>A0A251XAU3_9GAMM</name>
<dbReference type="Proteomes" id="UP000194798">
    <property type="component" value="Unassembled WGS sequence"/>
</dbReference>
<feature type="binding site" evidence="9">
    <location>
        <position position="133"/>
    </location>
    <ligand>
        <name>substrate</name>
    </ligand>
</feature>